<protein>
    <recommendedName>
        <fullName evidence="5">Rieske domain-containing protein</fullName>
    </recommendedName>
</protein>
<keyword evidence="2" id="KW-0479">Metal-binding</keyword>
<keyword evidence="4" id="KW-0411">Iron-sulfur</keyword>
<evidence type="ECO:0000256" key="3">
    <source>
        <dbReference type="ARBA" id="ARBA00023004"/>
    </source>
</evidence>
<dbReference type="InterPro" id="IPR036922">
    <property type="entry name" value="Rieske_2Fe-2S_sf"/>
</dbReference>
<dbReference type="Pfam" id="PF00355">
    <property type="entry name" value="Rieske"/>
    <property type="match status" value="1"/>
</dbReference>
<dbReference type="STRING" id="1792845.BC343_14645"/>
<dbReference type="AlphaFoldDB" id="A0A1S9P8Q5"/>
<dbReference type="SUPFAM" id="SSF50022">
    <property type="entry name" value="ISP domain"/>
    <property type="match status" value="1"/>
</dbReference>
<sequence length="110" mass="12004">MVKDGISIPLNLLNPADGPMAYYIVRNDKLLFPICVFHTDKKNYTALWMQCAHQGAELQVSGNELVCPAHGSAFDSSGKVTNGPAVNGLRTFPVSVLGDDLFIDLRKRKA</sequence>
<evidence type="ECO:0000256" key="2">
    <source>
        <dbReference type="ARBA" id="ARBA00022723"/>
    </source>
</evidence>
<evidence type="ECO:0000313" key="6">
    <source>
        <dbReference type="EMBL" id="OOQ57341.1"/>
    </source>
</evidence>
<dbReference type="CDD" id="cd03467">
    <property type="entry name" value="Rieske"/>
    <property type="match status" value="1"/>
</dbReference>
<accession>A0A1S9P8Q5</accession>
<proteinExistence type="predicted"/>
<organism evidence="6 7">
    <name type="scientific">Mucilaginibacter pedocola</name>
    <dbReference type="NCBI Taxonomy" id="1792845"/>
    <lineage>
        <taxon>Bacteria</taxon>
        <taxon>Pseudomonadati</taxon>
        <taxon>Bacteroidota</taxon>
        <taxon>Sphingobacteriia</taxon>
        <taxon>Sphingobacteriales</taxon>
        <taxon>Sphingobacteriaceae</taxon>
        <taxon>Mucilaginibacter</taxon>
    </lineage>
</organism>
<evidence type="ECO:0000256" key="1">
    <source>
        <dbReference type="ARBA" id="ARBA00022714"/>
    </source>
</evidence>
<keyword evidence="1" id="KW-0001">2Fe-2S</keyword>
<dbReference type="Gene3D" id="2.102.10.10">
    <property type="entry name" value="Rieske [2Fe-2S] iron-sulphur domain"/>
    <property type="match status" value="1"/>
</dbReference>
<reference evidence="6 7" key="1">
    <citation type="submission" date="2016-07" db="EMBL/GenBank/DDBJ databases">
        <title>Genomic analysis of zinc-resistant bacterium Mucilaginibacter pedocola TBZ30.</title>
        <authorList>
            <person name="Huang J."/>
            <person name="Tang J."/>
        </authorList>
    </citation>
    <scope>NUCLEOTIDE SEQUENCE [LARGE SCALE GENOMIC DNA]</scope>
    <source>
        <strain evidence="6 7">TBZ30</strain>
    </source>
</reference>
<dbReference type="GO" id="GO:0051537">
    <property type="term" value="F:2 iron, 2 sulfur cluster binding"/>
    <property type="evidence" value="ECO:0007669"/>
    <property type="project" value="UniProtKB-KW"/>
</dbReference>
<dbReference type="PROSITE" id="PS51296">
    <property type="entry name" value="RIESKE"/>
    <property type="match status" value="1"/>
</dbReference>
<dbReference type="Proteomes" id="UP000189739">
    <property type="component" value="Unassembled WGS sequence"/>
</dbReference>
<evidence type="ECO:0000256" key="4">
    <source>
        <dbReference type="ARBA" id="ARBA00023014"/>
    </source>
</evidence>
<name>A0A1S9P8Q5_9SPHI</name>
<dbReference type="InterPro" id="IPR017941">
    <property type="entry name" value="Rieske_2Fe-2S"/>
</dbReference>
<comment type="caution">
    <text evidence="6">The sequence shown here is derived from an EMBL/GenBank/DDBJ whole genome shotgun (WGS) entry which is preliminary data.</text>
</comment>
<keyword evidence="3" id="KW-0408">Iron</keyword>
<evidence type="ECO:0000259" key="5">
    <source>
        <dbReference type="PROSITE" id="PS51296"/>
    </source>
</evidence>
<gene>
    <name evidence="6" type="ORF">BC343_14645</name>
</gene>
<keyword evidence="7" id="KW-1185">Reference proteome</keyword>
<evidence type="ECO:0000313" key="7">
    <source>
        <dbReference type="Proteomes" id="UP000189739"/>
    </source>
</evidence>
<dbReference type="GO" id="GO:0046872">
    <property type="term" value="F:metal ion binding"/>
    <property type="evidence" value="ECO:0007669"/>
    <property type="project" value="UniProtKB-KW"/>
</dbReference>
<feature type="domain" description="Rieske" evidence="5">
    <location>
        <begin position="33"/>
        <end position="103"/>
    </location>
</feature>
<dbReference type="EMBL" id="MBTF01000036">
    <property type="protein sequence ID" value="OOQ57341.1"/>
    <property type="molecule type" value="Genomic_DNA"/>
</dbReference>